<gene>
    <name evidence="2" type="ORF">ES288_A08G086900v1</name>
</gene>
<protein>
    <submittedName>
        <fullName evidence="2">Uncharacterized protein</fullName>
    </submittedName>
</protein>
<dbReference type="AlphaFoldDB" id="A0A5D2FH39"/>
<accession>A0A5D2FH39</accession>
<feature type="compositionally biased region" description="Basic and acidic residues" evidence="1">
    <location>
        <begin position="52"/>
        <end position="63"/>
    </location>
</feature>
<dbReference type="EMBL" id="CM017695">
    <property type="protein sequence ID" value="TYH05487.1"/>
    <property type="molecule type" value="Genomic_DNA"/>
</dbReference>
<evidence type="ECO:0000313" key="3">
    <source>
        <dbReference type="Proteomes" id="UP000323506"/>
    </source>
</evidence>
<feature type="region of interest" description="Disordered" evidence="1">
    <location>
        <begin position="49"/>
        <end position="81"/>
    </location>
</feature>
<sequence>MQRWGTNCANNPLKGRMSKSNIWINAQTTFHPPKVSDSAQAILRDLVASQHQENEGKRPKTEAPIDEPNVHSSTSLMWPSRGAHDAEGRAICGAWEPPRLGRLRVLAARVFIFL</sequence>
<keyword evidence="3" id="KW-1185">Reference proteome</keyword>
<name>A0A5D2FH39_GOSDA</name>
<dbReference type="Proteomes" id="UP000323506">
    <property type="component" value="Chromosome A08"/>
</dbReference>
<evidence type="ECO:0000313" key="2">
    <source>
        <dbReference type="EMBL" id="TYH05487.1"/>
    </source>
</evidence>
<organism evidence="2 3">
    <name type="scientific">Gossypium darwinii</name>
    <name type="common">Darwin's cotton</name>
    <name type="synonym">Gossypium barbadense var. darwinii</name>
    <dbReference type="NCBI Taxonomy" id="34276"/>
    <lineage>
        <taxon>Eukaryota</taxon>
        <taxon>Viridiplantae</taxon>
        <taxon>Streptophyta</taxon>
        <taxon>Embryophyta</taxon>
        <taxon>Tracheophyta</taxon>
        <taxon>Spermatophyta</taxon>
        <taxon>Magnoliopsida</taxon>
        <taxon>eudicotyledons</taxon>
        <taxon>Gunneridae</taxon>
        <taxon>Pentapetalae</taxon>
        <taxon>rosids</taxon>
        <taxon>malvids</taxon>
        <taxon>Malvales</taxon>
        <taxon>Malvaceae</taxon>
        <taxon>Malvoideae</taxon>
        <taxon>Gossypium</taxon>
    </lineage>
</organism>
<evidence type="ECO:0000256" key="1">
    <source>
        <dbReference type="SAM" id="MobiDB-lite"/>
    </source>
</evidence>
<reference evidence="2 3" key="1">
    <citation type="submission" date="2019-06" db="EMBL/GenBank/DDBJ databases">
        <title>WGS assembly of Gossypium darwinii.</title>
        <authorList>
            <person name="Chen Z.J."/>
            <person name="Sreedasyam A."/>
            <person name="Ando A."/>
            <person name="Song Q."/>
            <person name="De L."/>
            <person name="Hulse-Kemp A."/>
            <person name="Ding M."/>
            <person name="Ye W."/>
            <person name="Kirkbride R."/>
            <person name="Jenkins J."/>
            <person name="Plott C."/>
            <person name="Lovell J."/>
            <person name="Lin Y.-M."/>
            <person name="Vaughn R."/>
            <person name="Liu B."/>
            <person name="Li W."/>
            <person name="Simpson S."/>
            <person name="Scheffler B."/>
            <person name="Saski C."/>
            <person name="Grover C."/>
            <person name="Hu G."/>
            <person name="Conover J."/>
            <person name="Carlson J."/>
            <person name="Shu S."/>
            <person name="Boston L."/>
            <person name="Williams M."/>
            <person name="Peterson D."/>
            <person name="Mcgee K."/>
            <person name="Jones D."/>
            <person name="Wendel J."/>
            <person name="Stelly D."/>
            <person name="Grimwood J."/>
            <person name="Schmutz J."/>
        </authorList>
    </citation>
    <scope>NUCLEOTIDE SEQUENCE [LARGE SCALE GENOMIC DNA]</scope>
    <source>
        <strain evidence="2">1808015.09</strain>
    </source>
</reference>
<proteinExistence type="predicted"/>